<accession>A0A5B7ING5</accession>
<comment type="caution">
    <text evidence="2">The sequence shown here is derived from an EMBL/GenBank/DDBJ whole genome shotgun (WGS) entry which is preliminary data.</text>
</comment>
<keyword evidence="3" id="KW-1185">Reference proteome</keyword>
<protein>
    <submittedName>
        <fullName evidence="2">Uncharacterized protein</fullName>
    </submittedName>
</protein>
<evidence type="ECO:0000313" key="2">
    <source>
        <dbReference type="EMBL" id="MPC83953.1"/>
    </source>
</evidence>
<organism evidence="2 3">
    <name type="scientific">Portunus trituberculatus</name>
    <name type="common">Swimming crab</name>
    <name type="synonym">Neptunus trituberculatus</name>
    <dbReference type="NCBI Taxonomy" id="210409"/>
    <lineage>
        <taxon>Eukaryota</taxon>
        <taxon>Metazoa</taxon>
        <taxon>Ecdysozoa</taxon>
        <taxon>Arthropoda</taxon>
        <taxon>Crustacea</taxon>
        <taxon>Multicrustacea</taxon>
        <taxon>Malacostraca</taxon>
        <taxon>Eumalacostraca</taxon>
        <taxon>Eucarida</taxon>
        <taxon>Decapoda</taxon>
        <taxon>Pleocyemata</taxon>
        <taxon>Brachyura</taxon>
        <taxon>Eubrachyura</taxon>
        <taxon>Portunoidea</taxon>
        <taxon>Portunidae</taxon>
        <taxon>Portuninae</taxon>
        <taxon>Portunus</taxon>
    </lineage>
</organism>
<dbReference type="EMBL" id="VSRR010063999">
    <property type="protein sequence ID" value="MPC83953.1"/>
    <property type="molecule type" value="Genomic_DNA"/>
</dbReference>
<dbReference type="AlphaFoldDB" id="A0A5B7ING5"/>
<evidence type="ECO:0000313" key="3">
    <source>
        <dbReference type="Proteomes" id="UP000324222"/>
    </source>
</evidence>
<proteinExistence type="predicted"/>
<sequence length="92" mass="9878">MHSPAPAVTAAGATTTTTITVLPDVNLHHTNTRHVIVVSEQSGEPSSPVWRPIPQQQDQQLPGKHLQLTGPGETPTATLAMSDQSVMWHNIK</sequence>
<name>A0A5B7ING5_PORTR</name>
<gene>
    <name evidence="2" type="ORF">E2C01_078676</name>
</gene>
<feature type="region of interest" description="Disordered" evidence="1">
    <location>
        <begin position="40"/>
        <end position="61"/>
    </location>
</feature>
<evidence type="ECO:0000256" key="1">
    <source>
        <dbReference type="SAM" id="MobiDB-lite"/>
    </source>
</evidence>
<dbReference type="Proteomes" id="UP000324222">
    <property type="component" value="Unassembled WGS sequence"/>
</dbReference>
<reference evidence="2 3" key="1">
    <citation type="submission" date="2019-05" db="EMBL/GenBank/DDBJ databases">
        <title>Another draft genome of Portunus trituberculatus and its Hox gene families provides insights of decapod evolution.</title>
        <authorList>
            <person name="Jeong J.-H."/>
            <person name="Song I."/>
            <person name="Kim S."/>
            <person name="Choi T."/>
            <person name="Kim D."/>
            <person name="Ryu S."/>
            <person name="Kim W."/>
        </authorList>
    </citation>
    <scope>NUCLEOTIDE SEQUENCE [LARGE SCALE GENOMIC DNA]</scope>
    <source>
        <tissue evidence="2">Muscle</tissue>
    </source>
</reference>